<keyword evidence="1 3" id="KW-0547">Nucleotide-binding</keyword>
<dbReference type="GO" id="GO:0005524">
    <property type="term" value="F:ATP binding"/>
    <property type="evidence" value="ECO:0007669"/>
    <property type="project" value="UniProtKB-UniRule"/>
</dbReference>
<dbReference type="OMA" id="AIHERCH"/>
<dbReference type="PROSITE" id="PS50011">
    <property type="entry name" value="PROTEIN_KINASE_DOM"/>
    <property type="match status" value="1"/>
</dbReference>
<evidence type="ECO:0000259" key="6">
    <source>
        <dbReference type="PROSITE" id="PS50011"/>
    </source>
</evidence>
<dbReference type="GeneID" id="14886316"/>
<evidence type="ECO:0000313" key="7">
    <source>
        <dbReference type="EMBL" id="ELP87473.1"/>
    </source>
</evidence>
<dbReference type="Proteomes" id="UP000014680">
    <property type="component" value="Unassembled WGS sequence"/>
</dbReference>
<dbReference type="PROSITE" id="PS00108">
    <property type="entry name" value="PROTEIN_KINASE_ST"/>
    <property type="match status" value="1"/>
</dbReference>
<dbReference type="EMBL" id="KB206860">
    <property type="protein sequence ID" value="ELP87473.1"/>
    <property type="molecule type" value="Genomic_DNA"/>
</dbReference>
<dbReference type="PANTHER" id="PTHR45756">
    <property type="entry name" value="PALMITOYLTRANSFERASE"/>
    <property type="match status" value="1"/>
</dbReference>
<dbReference type="PROSITE" id="PS00107">
    <property type="entry name" value="PROTEIN_KINASE_ATP"/>
    <property type="match status" value="1"/>
</dbReference>
<accession>A0A0A1U443</accession>
<keyword evidence="2 3" id="KW-0067">ATP-binding</keyword>
<dbReference type="InterPro" id="IPR006212">
    <property type="entry name" value="Furin_repeat"/>
</dbReference>
<dbReference type="EC" id="2.7.10.2" evidence="7"/>
<dbReference type="Pfam" id="PF00069">
    <property type="entry name" value="Pkinase"/>
    <property type="match status" value="1"/>
</dbReference>
<name>A0A0A1U443_ENTIV</name>
<feature type="domain" description="Protein kinase" evidence="6">
    <location>
        <begin position="2294"/>
        <end position="2559"/>
    </location>
</feature>
<dbReference type="RefSeq" id="XP_004254244.1">
    <property type="nucleotide sequence ID" value="XM_004254196.1"/>
</dbReference>
<feature type="binding site" evidence="3">
    <location>
        <position position="2322"/>
    </location>
    <ligand>
        <name>ATP</name>
        <dbReference type="ChEBI" id="CHEBI:30616"/>
    </ligand>
</feature>
<dbReference type="InterPro" id="IPR053215">
    <property type="entry name" value="TKL_Ser/Thr_kinase"/>
</dbReference>
<dbReference type="GO" id="GO:0004715">
    <property type="term" value="F:non-membrane spanning protein tyrosine kinase activity"/>
    <property type="evidence" value="ECO:0007669"/>
    <property type="project" value="UniProtKB-EC"/>
</dbReference>
<proteinExistence type="predicted"/>
<dbReference type="SUPFAM" id="SSF56112">
    <property type="entry name" value="Protein kinase-like (PK-like)"/>
    <property type="match status" value="1"/>
</dbReference>
<keyword evidence="7" id="KW-0808">Transferase</keyword>
<keyword evidence="4" id="KW-0812">Transmembrane</keyword>
<keyword evidence="8" id="KW-1185">Reference proteome</keyword>
<evidence type="ECO:0000256" key="5">
    <source>
        <dbReference type="SAM" id="SignalP"/>
    </source>
</evidence>
<keyword evidence="7" id="KW-0418">Kinase</keyword>
<dbReference type="KEGG" id="eiv:EIN_097600"/>
<evidence type="ECO:0000256" key="1">
    <source>
        <dbReference type="ARBA" id="ARBA00022741"/>
    </source>
</evidence>
<evidence type="ECO:0000256" key="4">
    <source>
        <dbReference type="SAM" id="Phobius"/>
    </source>
</evidence>
<feature type="signal peptide" evidence="5">
    <location>
        <begin position="1"/>
        <end position="15"/>
    </location>
</feature>
<feature type="transmembrane region" description="Helical" evidence="4">
    <location>
        <begin position="2115"/>
        <end position="2144"/>
    </location>
</feature>
<keyword evidence="4" id="KW-0472">Membrane</keyword>
<evidence type="ECO:0000256" key="2">
    <source>
        <dbReference type="ARBA" id="ARBA00022840"/>
    </source>
</evidence>
<dbReference type="SUPFAM" id="SSF57184">
    <property type="entry name" value="Growth factor receptor domain"/>
    <property type="match status" value="11"/>
</dbReference>
<dbReference type="Gene3D" id="1.10.510.10">
    <property type="entry name" value="Transferase(Phosphotransferase) domain 1"/>
    <property type="match status" value="1"/>
</dbReference>
<dbReference type="SMART" id="SM00261">
    <property type="entry name" value="FU"/>
    <property type="match status" value="20"/>
</dbReference>
<reference evidence="7 8" key="1">
    <citation type="submission" date="2012-10" db="EMBL/GenBank/DDBJ databases">
        <authorList>
            <person name="Zafar N."/>
            <person name="Inman J."/>
            <person name="Hall N."/>
            <person name="Lorenzi H."/>
            <person name="Caler E."/>
        </authorList>
    </citation>
    <scope>NUCLEOTIDE SEQUENCE [LARGE SCALE GENOMIC DNA]</scope>
    <source>
        <strain evidence="7 8">IP1</strain>
    </source>
</reference>
<dbReference type="SMART" id="SM00220">
    <property type="entry name" value="S_TKc"/>
    <property type="match status" value="1"/>
</dbReference>
<feature type="chain" id="PRO_5012045542" evidence="5">
    <location>
        <begin position="16"/>
        <end position="2563"/>
    </location>
</feature>
<evidence type="ECO:0000313" key="8">
    <source>
        <dbReference type="Proteomes" id="UP000014680"/>
    </source>
</evidence>
<sequence length="2563" mass="284587">MRKLVWALFWCLVLGDWCLIETGVYTCIDSTTKDSCFNTVNFQNNTFFLMSNSEVTVKCNHSKNVTIYTSTMLRKLNYDMVFSMLYFPEIQTKFENISHSTFIFRNGQILSIIDNNQPAKWSQKTEALICSGLSIEICLECLGTSQNCGKCPIGYGLIRNTDSKITCVRCDSENVDWVCGGCNSNYLKDETHCCSSRCASETCVIANTNSTAICTKCIFGYYLSSGECISCETFTHCLSCSQTESKCIKCNSNYFLNADGNCQKCDSTCGNSCDGTSGYCTSCIEGYVKSLSNPSKCINCTTFNSHCSKCLTYDRECIECQTGYYPSSKLCTPCSSTCKTCDTKTGMCTVCIEGYTQFSTSNNNCEDCKLFDSSCTTCSTTTRKCLSCNKGKYPSSVYPYNCLYCSASCGGNCNNQGFCLSCNTNYVFRVTFSSTCEECSSFDSNCITCSPTWERICIECKTGFYPNTSTGLCVKCSDTCSDKCSTTNGTCISCLMGYVLYEVASKTCQPCLDFDSNCITCASNSTRICLKCNDGNFPDQFGKCTRCDTTCGGKCNNMLGYCTGCESGYVLNSTNSTSCIPCKSFDIKCQKCADNGERKCINCENGMYPGNTKMCIPCDETCNSCNASNGVCASCASGYVYNNPPSQRCESCSSFDFHCKTCMSDSSRKCSECNSNYYPKTTGDYKCQTCSPTCGGKCDGVSGQCTGCSMNYVFSNTDKMTCDTCSSFDSNCVTCATNYSRMCTKCTTAKYPDETSHTCIDCSTTCNNKCNTSNGMCEGCQYNFVFTEPKSNVCVSCISFDTNCSLCDTNYSRKCIQCNIGFYPNASGICVHCHNTCQICNPSNGYCSKCINGLIQIDSTSLNCQTCNEFDSFCETCDSNKNGCVSCQDGKYPGSNGKCTLCSDTCNSICNKTNGICMSCKSQYVFDSPKSTKCVSCTTFDQYCAKCPTTFDRKCLQCSSGKYPNPTTCQSCDLTCGGNCDGTTGFCTSCILNYVFDTTSSLRCIPCNAFDPNCAVCSPTFDRKCIQCDRGYYIINGVCVKCDSTCGNYCDTNTGICTNCISGYVFTSTPSTHCEPCSEFDLKCTKCASQGIRKCELCIDKSYANPNAPYNCIKCSESCTNCNGANGECTSCIENEVKNGSNCIKCTDYDNNCRTCSPDSSQKCIFCNQNYYPKTNGDFRCQTCNTTCGGKCEGNTGYCTGCEINYVLTSTKSLYCDNCKTFDINCKTCSHDFSRKCTTCEMGYYPNDNFKCQKCDSSCENKCNTETGYCKSCSNNFVMYNPPSQRCESCSSFDFHCKTCMSDSSRKCSECNSNYYPKTTGDYKCQTCSPTCGGKCDGVSGQCTGCSMNYVFSNTDKMTCDTCSSFDSNCVTCATNYSRMCTKCTTAKYPDETSHTCIDCSTTCNNKCNTSNGMCEGCQYNFVFTEPKSNVCVSCISFDTNCFTCSPDFSRKCIQCNIGFYPNASGICVNCNTIKNCKSCVPTEQQCLECNDPFILSNGKCSLCEDGYFKDSQTTCQKCLNLKPNCKKCSTVRVGIAHCDVCFPPFSPQNGDCVSCKEEEYYDGNNCTLNDKNCMSQLTTTQCLLCDNLHFLSDFKCISLDECNNPTKTSCDCSDVISINSNCEIKSGTCKYLKINKGNTECIMCNDNMQIINSTCLVEKNDNVYIRNNAYFICPSGYYTTDQQNCSKCYSGAQVCVHLNDKLVALKCDNTMSLNYETTKCVVDTKCLFYINGQCVTCSSLTNMEITSGFCQSCKVSHCKKCRGGICFECDENYLLYDSTRCVEKSTLNCARTNRQGCLQCNERYHQNDTKNSENKMMFCSLNLEFKNWCKYYAPSTDLCFECDNSYFLLNYSCQEVNENTYLPIKQFASSNYKYASNFVALKQEELNVTEDEKCELYSNKGCARCKEGYYFNNSSCLQCSNTSIHCYNTTYSLKCPDGSFIDSSYVCKDLGNLKDKCKIALPSGGGCAICKTGFYKVSKDCLPCDSTCETCLSSKECVTCKSDHFKIIEESKLCQPYNNMTDCEEITEDGCEVCSPGFYSNVHRCSLCPESCTLCKSNTLCTWCLDSYVLKDGRCVIYTSIELCEAAANNSCTKCSGWNRPSDDGISCVFQTNYGVVIGVPAAFFVVLFIVIGCVIFSVYLWIQAIQYRTKIRDICIFDMKRSNVNMINLTDIICTNKRVITFDLDGQSMIPVDEETRDIVCIGNRSQRRLKVQFSVVEGCDNYTIRTIPPLITLSKGEACEFEIYITPLCCCNIKDGILVIGLDISKGVQYTEKIQIETQTMSSYKLDYNELIEEQKLGEGSFGIVYLGEYRGNKVAIKKMKEAQVSEEATKEFSKEVMMLNKFRCDYIIHFYGAVFKANRISLVTEYAQFGSLQSIMVNMPTNPIRLKIRIKLMLDAARGMQYLHENNILHRDIKPDNILIVSMDDNVLVNGKLTDFGSSRNINMLMTNMTFTKSVGTPVYMAPEVLKREKYKKEADVYSFGITMYECFMWKEAYPKSIFKFPWMIAEQVINGKRPVFPNCSNDSVLNNTIQEAWKSSPKSRISVECLVSSLQEQLANLN</sequence>
<dbReference type="VEuPathDB" id="AmoebaDB:EIN_097600"/>
<dbReference type="InterPro" id="IPR011009">
    <property type="entry name" value="Kinase-like_dom_sf"/>
</dbReference>
<dbReference type="InterPro" id="IPR000719">
    <property type="entry name" value="Prot_kinase_dom"/>
</dbReference>
<keyword evidence="4" id="KW-1133">Transmembrane helix</keyword>
<evidence type="ECO:0000256" key="3">
    <source>
        <dbReference type="PROSITE-ProRule" id="PRU10141"/>
    </source>
</evidence>
<dbReference type="InterPro" id="IPR017441">
    <property type="entry name" value="Protein_kinase_ATP_BS"/>
</dbReference>
<keyword evidence="5" id="KW-0732">Signal</keyword>
<dbReference type="OrthoDB" id="339325at2759"/>
<dbReference type="SMART" id="SM00181">
    <property type="entry name" value="EGF"/>
    <property type="match status" value="35"/>
</dbReference>
<gene>
    <name evidence="7" type="ORF">EIN_097600</name>
</gene>
<dbReference type="Gene3D" id="2.10.220.10">
    <property type="entry name" value="Hormone Receptor, Insulin-like Growth Factor Receptor 1, Chain A, domain 2"/>
    <property type="match status" value="2"/>
</dbReference>
<organism evidence="7 8">
    <name type="scientific">Entamoeba invadens IP1</name>
    <dbReference type="NCBI Taxonomy" id="370355"/>
    <lineage>
        <taxon>Eukaryota</taxon>
        <taxon>Amoebozoa</taxon>
        <taxon>Evosea</taxon>
        <taxon>Archamoebae</taxon>
        <taxon>Mastigamoebida</taxon>
        <taxon>Entamoebidae</taxon>
        <taxon>Entamoeba</taxon>
    </lineage>
</organism>
<dbReference type="PANTHER" id="PTHR45756:SF1">
    <property type="entry name" value="PROTEIN KINASE DOMAIN CONTAINING PROTEIN"/>
    <property type="match status" value="1"/>
</dbReference>
<dbReference type="InterPro" id="IPR008271">
    <property type="entry name" value="Ser/Thr_kinase_AS"/>
</dbReference>
<dbReference type="InterPro" id="IPR009030">
    <property type="entry name" value="Growth_fac_rcpt_cys_sf"/>
</dbReference>
<dbReference type="InterPro" id="IPR000742">
    <property type="entry name" value="EGF"/>
</dbReference>
<protein>
    <submittedName>
        <fullName evidence="7">Protein serine/threonine kinase, putative</fullName>
        <ecNumber evidence="7">2.7.10.2</ecNumber>
    </submittedName>
</protein>